<evidence type="ECO:0000313" key="1">
    <source>
        <dbReference type="EMBL" id="KFE67352.1"/>
    </source>
</evidence>
<dbReference type="AlphaFoldDB" id="A0A085WIC6"/>
<dbReference type="EMBL" id="JMCB01000008">
    <property type="protein sequence ID" value="KFE67352.1"/>
    <property type="molecule type" value="Genomic_DNA"/>
</dbReference>
<accession>A0A085WIC6</accession>
<protein>
    <submittedName>
        <fullName evidence="2">Uncharacterized protein</fullName>
    </submittedName>
</protein>
<name>A0A085WIC6_9BACT</name>
<dbReference type="EMBL" id="JMCB01000008">
    <property type="protein sequence ID" value="KFE67439.1"/>
    <property type="molecule type" value="Genomic_DNA"/>
</dbReference>
<sequence length="41" mass="4591">MAFSSSNSAVRVHPFVVFWDAAASEQLRFHRVACLRVEVLG</sequence>
<reference evidence="2 3" key="1">
    <citation type="submission" date="2014-04" db="EMBL/GenBank/DDBJ databases">
        <title>Genome assembly of Hyalangium minutum DSM 14724.</title>
        <authorList>
            <person name="Sharma G."/>
            <person name="Subramanian S."/>
        </authorList>
    </citation>
    <scope>NUCLEOTIDE SEQUENCE [LARGE SCALE GENOMIC DNA]</scope>
    <source>
        <strain evidence="2 3">DSM 14724</strain>
    </source>
</reference>
<proteinExistence type="predicted"/>
<comment type="caution">
    <text evidence="2">The sequence shown here is derived from an EMBL/GenBank/DDBJ whole genome shotgun (WGS) entry which is preliminary data.</text>
</comment>
<dbReference type="Proteomes" id="UP000028725">
    <property type="component" value="Unassembled WGS sequence"/>
</dbReference>
<evidence type="ECO:0000313" key="3">
    <source>
        <dbReference type="Proteomes" id="UP000028725"/>
    </source>
</evidence>
<organism evidence="2 3">
    <name type="scientific">Hyalangium minutum</name>
    <dbReference type="NCBI Taxonomy" id="394096"/>
    <lineage>
        <taxon>Bacteria</taxon>
        <taxon>Pseudomonadati</taxon>
        <taxon>Myxococcota</taxon>
        <taxon>Myxococcia</taxon>
        <taxon>Myxococcales</taxon>
        <taxon>Cystobacterineae</taxon>
        <taxon>Archangiaceae</taxon>
        <taxon>Hyalangium</taxon>
    </lineage>
</organism>
<gene>
    <name evidence="1" type="ORF">DB31_8705</name>
    <name evidence="2" type="ORF">DB31_8792</name>
</gene>
<evidence type="ECO:0000313" key="2">
    <source>
        <dbReference type="EMBL" id="KFE67439.1"/>
    </source>
</evidence>
<keyword evidence="3" id="KW-1185">Reference proteome</keyword>